<dbReference type="PANTHER" id="PTHR21363">
    <property type="entry name" value="PREPHENATE DEHYDROGENASE"/>
    <property type="match status" value="1"/>
</dbReference>
<dbReference type="Gene3D" id="3.40.50.720">
    <property type="entry name" value="NAD(P)-binding Rossmann-like Domain"/>
    <property type="match status" value="1"/>
</dbReference>
<name>A0A1C4H173_9BIFI</name>
<accession>A0A1C4H173</accession>
<sequence length="340" mass="37485">MVNSVGIVGLGLIGGSLTRRLAHGQIEIVAWNHNDRPYAAARDAGIKCVDSLEQLAAAKPQVLFLCNPLRAMPEILERLAPVLDRNATVLSDVGSVKGMVRQQVENAGLGDCYVGAHPMAGNESSGFTASDPTIYDGALWVLTVNERTDYRRFLDVATLITESVGNRIIVLDDATHDRAAAMISHAPHAVSTALINQLTESSERNIAAALAAGAWRDMTRVGLTDPDRTRAMIEEDAQNVEVLLRDLANRLTLFADELHRSDDAALTRFFEQGQPFRDYKAGERAATNMADVQMKCTERRVLDIPDSEWRSVFLDSARRGEHVIRFIQPWRVEVETLSKI</sequence>
<reference evidence="5" key="1">
    <citation type="submission" date="2016-08" db="EMBL/GenBank/DDBJ databases">
        <authorList>
            <person name="Varghese N."/>
            <person name="Submissions Spin"/>
        </authorList>
    </citation>
    <scope>NUCLEOTIDE SEQUENCE [LARGE SCALE GENOMIC DNA]</scope>
    <source>
        <strain evidence="5">R-52791</strain>
    </source>
</reference>
<dbReference type="Proteomes" id="UP000242610">
    <property type="component" value="Unassembled WGS sequence"/>
</dbReference>
<dbReference type="InterPro" id="IPR046826">
    <property type="entry name" value="PDH_N"/>
</dbReference>
<dbReference type="EMBL" id="FMBL01000001">
    <property type="protein sequence ID" value="SCC78308.1"/>
    <property type="molecule type" value="Genomic_DNA"/>
</dbReference>
<comment type="similarity">
    <text evidence="1">Belongs to the prephenate/arogenate dehydrogenase family.</text>
</comment>
<dbReference type="InterPro" id="IPR046825">
    <property type="entry name" value="PDH_C"/>
</dbReference>
<organism evidence="4 5">
    <name type="scientific">Bifidobacterium commune</name>
    <dbReference type="NCBI Taxonomy" id="1505727"/>
    <lineage>
        <taxon>Bacteria</taxon>
        <taxon>Bacillati</taxon>
        <taxon>Actinomycetota</taxon>
        <taxon>Actinomycetes</taxon>
        <taxon>Bifidobacteriales</taxon>
        <taxon>Bifidobacteriaceae</taxon>
        <taxon>Bifidobacterium</taxon>
    </lineage>
</organism>
<dbReference type="InterPro" id="IPR036291">
    <property type="entry name" value="NAD(P)-bd_dom_sf"/>
</dbReference>
<dbReference type="InterPro" id="IPR050812">
    <property type="entry name" value="Preph/Arog_dehydrog"/>
</dbReference>
<dbReference type="PROSITE" id="PS51176">
    <property type="entry name" value="PDH_ADH"/>
    <property type="match status" value="1"/>
</dbReference>
<gene>
    <name evidence="4" type="ORF">GA0061077_0199</name>
</gene>
<dbReference type="InterPro" id="IPR008927">
    <property type="entry name" value="6-PGluconate_DH-like_C_sf"/>
</dbReference>
<dbReference type="AlphaFoldDB" id="A0A1C4H173"/>
<evidence type="ECO:0000313" key="4">
    <source>
        <dbReference type="EMBL" id="SCC78308.1"/>
    </source>
</evidence>
<dbReference type="PANTHER" id="PTHR21363:SF0">
    <property type="entry name" value="PREPHENATE DEHYDROGENASE [NADP(+)]"/>
    <property type="match status" value="1"/>
</dbReference>
<keyword evidence="5" id="KW-1185">Reference proteome</keyword>
<dbReference type="InterPro" id="IPR003099">
    <property type="entry name" value="Prephen_DH"/>
</dbReference>
<evidence type="ECO:0000259" key="3">
    <source>
        <dbReference type="PROSITE" id="PS51176"/>
    </source>
</evidence>
<dbReference type="OrthoDB" id="9802008at2"/>
<dbReference type="STRING" id="1505727.GA0061077_0199"/>
<dbReference type="Gene3D" id="1.10.3660.10">
    <property type="entry name" value="6-phosphogluconate dehydrogenase C-terminal like domain"/>
    <property type="match status" value="1"/>
</dbReference>
<evidence type="ECO:0000256" key="1">
    <source>
        <dbReference type="ARBA" id="ARBA00007964"/>
    </source>
</evidence>
<proteinExistence type="inferred from homology"/>
<dbReference type="GO" id="GO:0008977">
    <property type="term" value="F:prephenate dehydrogenase (NAD+) activity"/>
    <property type="evidence" value="ECO:0007669"/>
    <property type="project" value="InterPro"/>
</dbReference>
<evidence type="ECO:0000313" key="5">
    <source>
        <dbReference type="Proteomes" id="UP000242610"/>
    </source>
</evidence>
<feature type="domain" description="Prephenate/arogenate dehydrogenase" evidence="3">
    <location>
        <begin position="3"/>
        <end position="288"/>
    </location>
</feature>
<evidence type="ECO:0000256" key="2">
    <source>
        <dbReference type="ARBA" id="ARBA00023002"/>
    </source>
</evidence>
<dbReference type="GO" id="GO:0006571">
    <property type="term" value="P:tyrosine biosynthetic process"/>
    <property type="evidence" value="ECO:0007669"/>
    <property type="project" value="InterPro"/>
</dbReference>
<dbReference type="Pfam" id="PF20463">
    <property type="entry name" value="PDH_C"/>
    <property type="match status" value="1"/>
</dbReference>
<dbReference type="Pfam" id="PF02153">
    <property type="entry name" value="PDH_N"/>
    <property type="match status" value="1"/>
</dbReference>
<dbReference type="GO" id="GO:0004665">
    <property type="term" value="F:prephenate dehydrogenase (NADP+) activity"/>
    <property type="evidence" value="ECO:0007669"/>
    <property type="project" value="InterPro"/>
</dbReference>
<protein>
    <submittedName>
        <fullName evidence="4">Prephenate dehydrogenase</fullName>
    </submittedName>
</protein>
<dbReference type="SUPFAM" id="SSF48179">
    <property type="entry name" value="6-phosphogluconate dehydrogenase C-terminal domain-like"/>
    <property type="match status" value="1"/>
</dbReference>
<dbReference type="GO" id="GO:0070403">
    <property type="term" value="F:NAD+ binding"/>
    <property type="evidence" value="ECO:0007669"/>
    <property type="project" value="InterPro"/>
</dbReference>
<keyword evidence="2" id="KW-0560">Oxidoreductase</keyword>
<dbReference type="SUPFAM" id="SSF51735">
    <property type="entry name" value="NAD(P)-binding Rossmann-fold domains"/>
    <property type="match status" value="1"/>
</dbReference>
<dbReference type="RefSeq" id="WP_091847092.1">
    <property type="nucleotide sequence ID" value="NZ_FMBL01000001.1"/>
</dbReference>